<reference evidence="3" key="1">
    <citation type="submission" date="2017-11" db="EMBL/GenBank/DDBJ databases">
        <authorList>
            <person name="Kuznetsova I."/>
            <person name="Sazanova A."/>
            <person name="Chirak E."/>
            <person name="Safronova V."/>
            <person name="Willems A."/>
        </authorList>
    </citation>
    <scope>NUCLEOTIDE SEQUENCE [LARGE SCALE GENOMIC DNA]</scope>
    <source>
        <strain evidence="3">STM 196</strain>
    </source>
</reference>
<keyword evidence="3" id="KW-1185">Reference proteome</keyword>
<dbReference type="Proteomes" id="UP000241444">
    <property type="component" value="Unassembled WGS sequence"/>
</dbReference>
<feature type="region of interest" description="Disordered" evidence="1">
    <location>
        <begin position="98"/>
        <end position="126"/>
    </location>
</feature>
<organism evidence="2 3">
    <name type="scientific">Phyllobacterium brassicacearum</name>
    <dbReference type="NCBI Taxonomy" id="314235"/>
    <lineage>
        <taxon>Bacteria</taxon>
        <taxon>Pseudomonadati</taxon>
        <taxon>Pseudomonadota</taxon>
        <taxon>Alphaproteobacteria</taxon>
        <taxon>Hyphomicrobiales</taxon>
        <taxon>Phyllobacteriaceae</taxon>
        <taxon>Phyllobacterium</taxon>
    </lineage>
</organism>
<dbReference type="RefSeq" id="WP_106714338.1">
    <property type="nucleotide sequence ID" value="NZ_PGGO01000058.1"/>
</dbReference>
<proteinExistence type="predicted"/>
<comment type="caution">
    <text evidence="2">The sequence shown here is derived from an EMBL/GenBank/DDBJ whole genome shotgun (WGS) entry which is preliminary data.</text>
</comment>
<accession>A0A2P7AQN5</accession>
<feature type="compositionally biased region" description="Basic residues" evidence="1">
    <location>
        <begin position="105"/>
        <end position="115"/>
    </location>
</feature>
<sequence length="126" mass="13749">MERIGPGGSLVVMHDVYFDDVTIESEKIGRLTTINSVVQAAAYLLQSWPIDSGKELFAARRACLACLEGKLSAGATRAAFIDATLEAGIHIIPFVRSPSTGKPQAWRKRRPKRHAWPIPGQSGHAR</sequence>
<dbReference type="EMBL" id="PGGO01000058">
    <property type="protein sequence ID" value="PSH56453.1"/>
    <property type="molecule type" value="Genomic_DNA"/>
</dbReference>
<dbReference type="InterPro" id="IPR010385">
    <property type="entry name" value="DUF982"/>
</dbReference>
<dbReference type="AlphaFoldDB" id="A0A2P7AQN5"/>
<protein>
    <recommendedName>
        <fullName evidence="4">DUF982 domain-containing protein</fullName>
    </recommendedName>
</protein>
<name>A0A2P7AQN5_9HYPH</name>
<dbReference type="Pfam" id="PF06169">
    <property type="entry name" value="DUF982"/>
    <property type="match status" value="1"/>
</dbReference>
<dbReference type="Gene3D" id="6.10.250.730">
    <property type="match status" value="1"/>
</dbReference>
<evidence type="ECO:0000256" key="1">
    <source>
        <dbReference type="SAM" id="MobiDB-lite"/>
    </source>
</evidence>
<evidence type="ECO:0000313" key="2">
    <source>
        <dbReference type="EMBL" id="PSH56453.1"/>
    </source>
</evidence>
<evidence type="ECO:0000313" key="3">
    <source>
        <dbReference type="Proteomes" id="UP000241444"/>
    </source>
</evidence>
<evidence type="ECO:0008006" key="4">
    <source>
        <dbReference type="Google" id="ProtNLM"/>
    </source>
</evidence>
<gene>
    <name evidence="2" type="ORF">CU102_28160</name>
</gene>